<keyword evidence="8" id="KW-0804">Transcription</keyword>
<keyword evidence="3" id="KW-1003">Cell membrane</keyword>
<evidence type="ECO:0000256" key="7">
    <source>
        <dbReference type="ARBA" id="ARBA00023136"/>
    </source>
</evidence>
<evidence type="ECO:0000256" key="3">
    <source>
        <dbReference type="ARBA" id="ARBA00022475"/>
    </source>
</evidence>
<dbReference type="GO" id="GO:0016989">
    <property type="term" value="F:sigma factor antagonist activity"/>
    <property type="evidence" value="ECO:0007669"/>
    <property type="project" value="TreeGrafter"/>
</dbReference>
<comment type="subcellular location">
    <subcellularLocation>
        <location evidence="2">Cell membrane</location>
    </subcellularLocation>
    <subcellularLocation>
        <location evidence="1">Membrane</location>
        <topology evidence="1">Single-pass membrane protein</topology>
    </subcellularLocation>
</comment>
<gene>
    <name evidence="13" type="ORF">VO63_29005</name>
</gene>
<dbReference type="OrthoDB" id="153510at2"/>
<reference evidence="13" key="1">
    <citation type="submission" date="2015-05" db="EMBL/GenBank/DDBJ databases">
        <title>Draft Genome assembly of Streptomyces showdoensis.</title>
        <authorList>
            <person name="Thapa K.K."/>
            <person name="Metsa-Ketela M."/>
        </authorList>
    </citation>
    <scope>NUCLEOTIDE SEQUENCE [LARGE SCALE GENOMIC DNA]</scope>
    <source>
        <strain evidence="13">ATCC 15227</strain>
    </source>
</reference>
<evidence type="ECO:0000256" key="8">
    <source>
        <dbReference type="ARBA" id="ARBA00023163"/>
    </source>
</evidence>
<dbReference type="GO" id="GO:0005886">
    <property type="term" value="C:plasma membrane"/>
    <property type="evidence" value="ECO:0007669"/>
    <property type="project" value="UniProtKB-SubCell"/>
</dbReference>
<dbReference type="PANTHER" id="PTHR37461">
    <property type="entry name" value="ANTI-SIGMA-K FACTOR RSKA"/>
    <property type="match status" value="1"/>
</dbReference>
<keyword evidence="5" id="KW-1133">Transmembrane helix</keyword>
<protein>
    <recommendedName>
        <fullName evidence="10">Regulator of SigK</fullName>
    </recommendedName>
    <alternativeName>
        <fullName evidence="9">Sigma-K anti-sigma factor RskA</fullName>
    </alternativeName>
</protein>
<dbReference type="PANTHER" id="PTHR37461:SF1">
    <property type="entry name" value="ANTI-SIGMA-K FACTOR RSKA"/>
    <property type="match status" value="1"/>
</dbReference>
<keyword evidence="6" id="KW-0805">Transcription regulation</keyword>
<keyword evidence="4" id="KW-0812">Transmembrane</keyword>
<dbReference type="EMBL" id="LAQS01000059">
    <property type="protein sequence ID" value="KKZ70426.1"/>
    <property type="molecule type" value="Genomic_DNA"/>
</dbReference>
<dbReference type="InterPro" id="IPR027383">
    <property type="entry name" value="Znf_put"/>
</dbReference>
<dbReference type="InterPro" id="IPR018764">
    <property type="entry name" value="RskA_C"/>
</dbReference>
<evidence type="ECO:0000313" key="13">
    <source>
        <dbReference type="EMBL" id="KKZ70426.1"/>
    </source>
</evidence>
<evidence type="ECO:0000259" key="11">
    <source>
        <dbReference type="Pfam" id="PF10099"/>
    </source>
</evidence>
<keyword evidence="7" id="KW-0472">Membrane</keyword>
<dbReference type="Proteomes" id="UP000265325">
    <property type="component" value="Unassembled WGS sequence"/>
</dbReference>
<evidence type="ECO:0000256" key="1">
    <source>
        <dbReference type="ARBA" id="ARBA00004167"/>
    </source>
</evidence>
<evidence type="ECO:0000256" key="10">
    <source>
        <dbReference type="ARBA" id="ARBA00030803"/>
    </source>
</evidence>
<dbReference type="GO" id="GO:0006417">
    <property type="term" value="P:regulation of translation"/>
    <property type="evidence" value="ECO:0007669"/>
    <property type="project" value="TreeGrafter"/>
</dbReference>
<keyword evidence="14" id="KW-1185">Reference proteome</keyword>
<sequence>MTRQHHSDLHALTAAYALHALDPVERDGFATHLTHCEDCRREVSGFEATAARLAASVGRTPPEPLKRRTLAAVEGVRQLPPHVRAVGPTAGLTRSVRRRAVPLALAASLAAAASFAGLAAWQHVQNEDARQQARQAQERLEAVSGVLAAPDARTVHGRTTNGAVTTVVSSGRQNRAVFTATGLPVPAEGHTYQLWLDHEGTMRPAGFIDADGTVLLDGDPADATGVGLTLEPAGGSVRPTTRPLLLLALPA</sequence>
<evidence type="ECO:0000256" key="2">
    <source>
        <dbReference type="ARBA" id="ARBA00004236"/>
    </source>
</evidence>
<evidence type="ECO:0000256" key="5">
    <source>
        <dbReference type="ARBA" id="ARBA00022989"/>
    </source>
</evidence>
<evidence type="ECO:0000256" key="9">
    <source>
        <dbReference type="ARBA" id="ARBA00029829"/>
    </source>
</evidence>
<evidence type="ECO:0000256" key="6">
    <source>
        <dbReference type="ARBA" id="ARBA00023015"/>
    </source>
</evidence>
<feature type="domain" description="Anti-sigma K factor RskA C-terminal" evidence="11">
    <location>
        <begin position="109"/>
        <end position="243"/>
    </location>
</feature>
<name>A0A2P2GFY7_STREW</name>
<dbReference type="Pfam" id="PF13490">
    <property type="entry name" value="zf-HC2"/>
    <property type="match status" value="1"/>
</dbReference>
<dbReference type="RefSeq" id="WP_046911013.1">
    <property type="nucleotide sequence ID" value="NZ_BAAAXG010000024.1"/>
</dbReference>
<accession>A0A2P2GFY7</accession>
<comment type="caution">
    <text evidence="13">The sequence shown here is derived from an EMBL/GenBank/DDBJ whole genome shotgun (WGS) entry which is preliminary data.</text>
</comment>
<organism evidence="13 14">
    <name type="scientific">Streptomyces showdoensis</name>
    <dbReference type="NCBI Taxonomy" id="68268"/>
    <lineage>
        <taxon>Bacteria</taxon>
        <taxon>Bacillati</taxon>
        <taxon>Actinomycetota</taxon>
        <taxon>Actinomycetes</taxon>
        <taxon>Kitasatosporales</taxon>
        <taxon>Streptomycetaceae</taxon>
        <taxon>Streptomyces</taxon>
    </lineage>
</organism>
<dbReference type="AlphaFoldDB" id="A0A2P2GFY7"/>
<dbReference type="InterPro" id="IPR051474">
    <property type="entry name" value="Anti-sigma-K/W_factor"/>
</dbReference>
<dbReference type="Gene3D" id="1.10.10.1320">
    <property type="entry name" value="Anti-sigma factor, zinc-finger domain"/>
    <property type="match status" value="1"/>
</dbReference>
<dbReference type="InterPro" id="IPR041916">
    <property type="entry name" value="Anti_sigma_zinc_sf"/>
</dbReference>
<feature type="domain" description="Putative zinc-finger" evidence="12">
    <location>
        <begin position="10"/>
        <end position="40"/>
    </location>
</feature>
<proteinExistence type="predicted"/>
<dbReference type="Pfam" id="PF10099">
    <property type="entry name" value="RskA_C"/>
    <property type="match status" value="1"/>
</dbReference>
<evidence type="ECO:0000256" key="4">
    <source>
        <dbReference type="ARBA" id="ARBA00022692"/>
    </source>
</evidence>
<evidence type="ECO:0000259" key="12">
    <source>
        <dbReference type="Pfam" id="PF13490"/>
    </source>
</evidence>
<evidence type="ECO:0000313" key="14">
    <source>
        <dbReference type="Proteomes" id="UP000265325"/>
    </source>
</evidence>